<dbReference type="InterPro" id="IPR043132">
    <property type="entry name" value="BCAT-like_C"/>
</dbReference>
<dbReference type="InterPro" id="IPR036038">
    <property type="entry name" value="Aminotransferase-like"/>
</dbReference>
<dbReference type="PRINTS" id="PR00095">
    <property type="entry name" value="ANTSNTHASEI"/>
</dbReference>
<dbReference type="SUPFAM" id="SSF56752">
    <property type="entry name" value="D-aminoacid aminotransferase-like PLP-dependent enzymes"/>
    <property type="match status" value="1"/>
</dbReference>
<name>A0A6J6SHZ7_9ZZZZ</name>
<dbReference type="InterPro" id="IPR001544">
    <property type="entry name" value="Aminotrans_IV"/>
</dbReference>
<dbReference type="Gene3D" id="3.30.470.10">
    <property type="match status" value="1"/>
</dbReference>
<dbReference type="Gene3D" id="3.20.10.10">
    <property type="entry name" value="D-amino Acid Aminotransferase, subunit A, domain 2"/>
    <property type="match status" value="1"/>
</dbReference>
<dbReference type="Pfam" id="PF00425">
    <property type="entry name" value="Chorismate_bind"/>
    <property type="match status" value="1"/>
</dbReference>
<accession>A0A6J6SHZ7</accession>
<dbReference type="Gene3D" id="3.60.120.10">
    <property type="entry name" value="Anthranilate synthase"/>
    <property type="match status" value="1"/>
</dbReference>
<dbReference type="PANTHER" id="PTHR11236:SF50">
    <property type="entry name" value="AMINODEOXYCHORISMATE SYNTHASE COMPONENT 1"/>
    <property type="match status" value="1"/>
</dbReference>
<dbReference type="GO" id="GO:0046820">
    <property type="term" value="F:4-amino-4-deoxychorismate synthase activity"/>
    <property type="evidence" value="ECO:0007669"/>
    <property type="project" value="TreeGrafter"/>
</dbReference>
<dbReference type="PANTHER" id="PTHR11236">
    <property type="entry name" value="AMINOBENZOATE/ANTHRANILATE SYNTHASE"/>
    <property type="match status" value="1"/>
</dbReference>
<organism evidence="2">
    <name type="scientific">freshwater metagenome</name>
    <dbReference type="NCBI Taxonomy" id="449393"/>
    <lineage>
        <taxon>unclassified sequences</taxon>
        <taxon>metagenomes</taxon>
        <taxon>ecological metagenomes</taxon>
    </lineage>
</organism>
<dbReference type="InterPro" id="IPR019999">
    <property type="entry name" value="Anth_synth_I-like"/>
</dbReference>
<feature type="domain" description="Chorismate-utilising enzyme C-terminal" evidence="1">
    <location>
        <begin position="68"/>
        <end position="313"/>
    </location>
</feature>
<protein>
    <submittedName>
        <fullName evidence="2">Unannotated protein</fullName>
    </submittedName>
</protein>
<dbReference type="Pfam" id="PF01063">
    <property type="entry name" value="Aminotran_4"/>
    <property type="match status" value="1"/>
</dbReference>
<proteinExistence type="predicted"/>
<sequence length="557" mass="61239">MNGVLATDLIEVTSDPDALSDGGFWAVSTTFEGKYTFAKFATVIRGASFPETGEWSGLTDIWESSIRQANFEEYVNEIKEQIVQGNVYQVNACRILSTKISKERSLAPLFSKILAKNPAPFASFLKLPEIEIASASPELFLAREGSDIKTSPIKGTRKLAETGSSFSEKDQSENVMIVDLMRNDFGRICKTGTVKVSQLFRSELHPGLEHLVSDVIGEVRDEITWAQIFEEILAPGSVSGAPKESAMKIISDNEPNDRGPYCGALGWIQGDLASLSVAIRIFWRTGEKLKFGAGAGITWSSDPTLEWEETELKAAKLLSIAGGFRSDRWPFGSGLFETIRVEKGRPQLLREHLNRARKSAGELGFEIPSDYEILETIGSLDEIELGRLRLTFGENFQVSIDPYVDASHSARVGLQNLDFSPDSKMHKRFPYTSNLNLLTEARVNGFDEVVIINQKGKVCEGAVSNFVFRIDGLWVTPELGAGVLPGIIRGLIISSGLAIEAEIDASELDRATHAFALSALRIAQPVGELAGRILQEDEISKQWSDKLREILHAHSIG</sequence>
<dbReference type="SUPFAM" id="SSF56322">
    <property type="entry name" value="ADC synthase"/>
    <property type="match status" value="1"/>
</dbReference>
<dbReference type="AlphaFoldDB" id="A0A6J6SHZ7"/>
<dbReference type="InterPro" id="IPR043131">
    <property type="entry name" value="BCAT-like_N"/>
</dbReference>
<evidence type="ECO:0000259" key="1">
    <source>
        <dbReference type="Pfam" id="PF00425"/>
    </source>
</evidence>
<evidence type="ECO:0000313" key="2">
    <source>
        <dbReference type="EMBL" id="CAB4734501.1"/>
    </source>
</evidence>
<dbReference type="InterPro" id="IPR015890">
    <property type="entry name" value="Chorismate_C"/>
</dbReference>
<gene>
    <name evidence="2" type="ORF">UFOPK2782_00537</name>
</gene>
<dbReference type="EMBL" id="CAEZYS010000051">
    <property type="protein sequence ID" value="CAB4734501.1"/>
    <property type="molecule type" value="Genomic_DNA"/>
</dbReference>
<dbReference type="InterPro" id="IPR005801">
    <property type="entry name" value="ADC_synthase"/>
</dbReference>
<dbReference type="GO" id="GO:0000162">
    <property type="term" value="P:L-tryptophan biosynthetic process"/>
    <property type="evidence" value="ECO:0007669"/>
    <property type="project" value="TreeGrafter"/>
</dbReference>
<reference evidence="2" key="1">
    <citation type="submission" date="2020-05" db="EMBL/GenBank/DDBJ databases">
        <authorList>
            <person name="Chiriac C."/>
            <person name="Salcher M."/>
            <person name="Ghai R."/>
            <person name="Kavagutti S V."/>
        </authorList>
    </citation>
    <scope>NUCLEOTIDE SEQUENCE</scope>
</reference>